<dbReference type="AlphaFoldDB" id="A0A392RET5"/>
<evidence type="ECO:0000313" key="3">
    <source>
        <dbReference type="Proteomes" id="UP000265520"/>
    </source>
</evidence>
<dbReference type="EMBL" id="LXQA010216507">
    <property type="protein sequence ID" value="MCI34727.1"/>
    <property type="molecule type" value="Genomic_DNA"/>
</dbReference>
<sequence length="63" mass="6862">MHKTLSQETTWKLVSGDNFLGWVGVFSGGLEPESAFLIMGLGGKPRLGGVLFLIIGLGRRFRL</sequence>
<keyword evidence="1" id="KW-0472">Membrane</keyword>
<feature type="transmembrane region" description="Helical" evidence="1">
    <location>
        <begin position="35"/>
        <end position="57"/>
    </location>
</feature>
<comment type="caution">
    <text evidence="2">The sequence shown here is derived from an EMBL/GenBank/DDBJ whole genome shotgun (WGS) entry which is preliminary data.</text>
</comment>
<accession>A0A392RET5</accession>
<organism evidence="2 3">
    <name type="scientific">Trifolium medium</name>
    <dbReference type="NCBI Taxonomy" id="97028"/>
    <lineage>
        <taxon>Eukaryota</taxon>
        <taxon>Viridiplantae</taxon>
        <taxon>Streptophyta</taxon>
        <taxon>Embryophyta</taxon>
        <taxon>Tracheophyta</taxon>
        <taxon>Spermatophyta</taxon>
        <taxon>Magnoliopsida</taxon>
        <taxon>eudicotyledons</taxon>
        <taxon>Gunneridae</taxon>
        <taxon>Pentapetalae</taxon>
        <taxon>rosids</taxon>
        <taxon>fabids</taxon>
        <taxon>Fabales</taxon>
        <taxon>Fabaceae</taxon>
        <taxon>Papilionoideae</taxon>
        <taxon>50 kb inversion clade</taxon>
        <taxon>NPAAA clade</taxon>
        <taxon>Hologalegina</taxon>
        <taxon>IRL clade</taxon>
        <taxon>Trifolieae</taxon>
        <taxon>Trifolium</taxon>
    </lineage>
</organism>
<proteinExistence type="predicted"/>
<keyword evidence="1" id="KW-1133">Transmembrane helix</keyword>
<evidence type="ECO:0000256" key="1">
    <source>
        <dbReference type="SAM" id="Phobius"/>
    </source>
</evidence>
<keyword evidence="1" id="KW-0812">Transmembrane</keyword>
<dbReference type="Proteomes" id="UP000265520">
    <property type="component" value="Unassembled WGS sequence"/>
</dbReference>
<feature type="non-terminal residue" evidence="2">
    <location>
        <position position="63"/>
    </location>
</feature>
<evidence type="ECO:0000313" key="2">
    <source>
        <dbReference type="EMBL" id="MCI34727.1"/>
    </source>
</evidence>
<name>A0A392RET5_9FABA</name>
<reference evidence="2 3" key="1">
    <citation type="journal article" date="2018" name="Front. Plant Sci.">
        <title>Red Clover (Trifolium pratense) and Zigzag Clover (T. medium) - A Picture of Genomic Similarities and Differences.</title>
        <authorList>
            <person name="Dluhosova J."/>
            <person name="Istvanek J."/>
            <person name="Nedelnik J."/>
            <person name="Repkova J."/>
        </authorList>
    </citation>
    <scope>NUCLEOTIDE SEQUENCE [LARGE SCALE GENOMIC DNA]</scope>
    <source>
        <strain evidence="3">cv. 10/8</strain>
        <tissue evidence="2">Leaf</tissue>
    </source>
</reference>
<protein>
    <submittedName>
        <fullName evidence="2">Uncharacterized protein</fullName>
    </submittedName>
</protein>
<keyword evidence="3" id="KW-1185">Reference proteome</keyword>